<dbReference type="GO" id="GO:0035999">
    <property type="term" value="P:tetrahydrofolate interconversion"/>
    <property type="evidence" value="ECO:0007669"/>
    <property type="project" value="TreeGrafter"/>
</dbReference>
<comment type="similarity">
    <text evidence="1">Belongs to the 5-formyltetrahydrofolate cyclo-ligase family.</text>
</comment>
<protein>
    <submittedName>
        <fullName evidence="5">5-formyltetrahydrofolate cyclo-ligase</fullName>
    </submittedName>
</protein>
<dbReference type="PANTHER" id="PTHR23407:SF1">
    <property type="entry name" value="5-FORMYLTETRAHYDROFOLATE CYCLO-LIGASE"/>
    <property type="match status" value="1"/>
</dbReference>
<dbReference type="GO" id="GO:0009396">
    <property type="term" value="P:folic acid-containing compound biosynthetic process"/>
    <property type="evidence" value="ECO:0007669"/>
    <property type="project" value="TreeGrafter"/>
</dbReference>
<dbReference type="AlphaFoldDB" id="A0A261F344"/>
<sequence>MDDERPSTTPSTTELKKELRAKFRQLRRDSTNPGSELAGQRHAPLALEDLGRFLNISDGASICQPIAEDLAVKDLAQAQRQHSEMIQGTAPGIPQGATQRTAAAFVSAPDEPDTTGLLSWLASHGWRIITPAMHYAQPLPDGSIPDDTAPTRNGKLLTIGWQQLAVGSGPLRNSAIVADTGTGAGTGTDERVPSMGAGELSTADVIFVPAVAVDRHGVRLGHGAGWYDRALIHRAADAMLIAVVWPWEITDSLPYDHYDVRMDAVLTSQGVRRFAAL</sequence>
<evidence type="ECO:0000256" key="4">
    <source>
        <dbReference type="SAM" id="MobiDB-lite"/>
    </source>
</evidence>
<evidence type="ECO:0000256" key="2">
    <source>
        <dbReference type="ARBA" id="ARBA00022741"/>
    </source>
</evidence>
<dbReference type="GO" id="GO:0005524">
    <property type="term" value="F:ATP binding"/>
    <property type="evidence" value="ECO:0007669"/>
    <property type="project" value="UniProtKB-KW"/>
</dbReference>
<keyword evidence="5" id="KW-0436">Ligase</keyword>
<dbReference type="SUPFAM" id="SSF100950">
    <property type="entry name" value="NagB/RpiA/CoA transferase-like"/>
    <property type="match status" value="1"/>
</dbReference>
<name>A0A261F344_9BIFI</name>
<dbReference type="Gene3D" id="3.40.50.10420">
    <property type="entry name" value="NagB/RpiA/CoA transferase-like"/>
    <property type="match status" value="1"/>
</dbReference>
<feature type="region of interest" description="Disordered" evidence="4">
    <location>
        <begin position="1"/>
        <end position="20"/>
    </location>
</feature>
<keyword evidence="3" id="KW-0067">ATP-binding</keyword>
<dbReference type="Pfam" id="PF01812">
    <property type="entry name" value="5-FTHF_cyc-lig"/>
    <property type="match status" value="1"/>
</dbReference>
<evidence type="ECO:0000313" key="6">
    <source>
        <dbReference type="Proteomes" id="UP000216454"/>
    </source>
</evidence>
<dbReference type="GO" id="GO:0030272">
    <property type="term" value="F:5-formyltetrahydrofolate cyclo-ligase activity"/>
    <property type="evidence" value="ECO:0007669"/>
    <property type="project" value="TreeGrafter"/>
</dbReference>
<organism evidence="5 6">
    <name type="scientific">Pseudoscardovia suis</name>
    <dbReference type="NCBI Taxonomy" id="987063"/>
    <lineage>
        <taxon>Bacteria</taxon>
        <taxon>Bacillati</taxon>
        <taxon>Actinomycetota</taxon>
        <taxon>Actinomycetes</taxon>
        <taxon>Bifidobacteriales</taxon>
        <taxon>Bifidobacteriaceae</taxon>
        <taxon>Pseudoscardovia</taxon>
    </lineage>
</organism>
<evidence type="ECO:0000256" key="1">
    <source>
        <dbReference type="ARBA" id="ARBA00010638"/>
    </source>
</evidence>
<keyword evidence="2" id="KW-0547">Nucleotide-binding</keyword>
<comment type="caution">
    <text evidence="5">The sequence shown here is derived from an EMBL/GenBank/DDBJ whole genome shotgun (WGS) entry which is preliminary data.</text>
</comment>
<dbReference type="InterPro" id="IPR037171">
    <property type="entry name" value="NagB/RpiA_transferase-like"/>
</dbReference>
<proteinExistence type="inferred from homology"/>
<gene>
    <name evidence="5" type="ORF">PSSU_0277</name>
</gene>
<reference evidence="5 6" key="1">
    <citation type="journal article" date="2017" name="BMC Genomics">
        <title>Comparative genomic and phylogenomic analyses of the Bifidobacteriaceae family.</title>
        <authorList>
            <person name="Lugli G.A."/>
            <person name="Milani C."/>
            <person name="Turroni F."/>
            <person name="Duranti S."/>
            <person name="Mancabelli L."/>
            <person name="Mangifesta M."/>
            <person name="Ferrario C."/>
            <person name="Modesto M."/>
            <person name="Mattarelli P."/>
            <person name="Jiri K."/>
            <person name="van Sinderen D."/>
            <person name="Ventura M."/>
        </authorList>
    </citation>
    <scope>NUCLEOTIDE SEQUENCE [LARGE SCALE GENOMIC DNA]</scope>
    <source>
        <strain evidence="5 6">DSM 24744</strain>
    </source>
</reference>
<dbReference type="Proteomes" id="UP000216454">
    <property type="component" value="Unassembled WGS sequence"/>
</dbReference>
<dbReference type="PANTHER" id="PTHR23407">
    <property type="entry name" value="ATPASE INHIBITOR/5-FORMYLTETRAHYDROFOLATE CYCLO-LIGASE"/>
    <property type="match status" value="1"/>
</dbReference>
<dbReference type="InterPro" id="IPR002698">
    <property type="entry name" value="FTHF_cligase"/>
</dbReference>
<dbReference type="EMBL" id="MWWQ01000004">
    <property type="protein sequence ID" value="OZG53511.1"/>
    <property type="molecule type" value="Genomic_DNA"/>
</dbReference>
<keyword evidence="6" id="KW-1185">Reference proteome</keyword>
<accession>A0A261F344</accession>
<evidence type="ECO:0000256" key="3">
    <source>
        <dbReference type="ARBA" id="ARBA00022840"/>
    </source>
</evidence>
<evidence type="ECO:0000313" key="5">
    <source>
        <dbReference type="EMBL" id="OZG53511.1"/>
    </source>
</evidence>
<dbReference type="InterPro" id="IPR024185">
    <property type="entry name" value="FTHF_cligase-like_sf"/>
</dbReference>
<dbReference type="RefSeq" id="WP_094690610.1">
    <property type="nucleotide sequence ID" value="NZ_MWWQ01000004.1"/>
</dbReference>
<dbReference type="OrthoDB" id="3242798at2"/>